<dbReference type="PANTHER" id="PTHR21310:SF15">
    <property type="entry name" value="AMINOGLYCOSIDE PHOSPHOTRANSFERASE DOMAIN-CONTAINING PROTEIN"/>
    <property type="match status" value="1"/>
</dbReference>
<accession>A0ABZ2ZTG7</accession>
<dbReference type="InterPro" id="IPR051678">
    <property type="entry name" value="AGP_Transferase"/>
</dbReference>
<dbReference type="Gene3D" id="3.90.1200.10">
    <property type="match status" value="1"/>
</dbReference>
<dbReference type="InterPro" id="IPR002575">
    <property type="entry name" value="Aminoglycoside_PTrfase"/>
</dbReference>
<dbReference type="Gene3D" id="3.30.200.20">
    <property type="entry name" value="Phosphorylase Kinase, domain 1"/>
    <property type="match status" value="1"/>
</dbReference>
<organism evidence="2 3">
    <name type="scientific">Arthrobacter citreus</name>
    <dbReference type="NCBI Taxonomy" id="1670"/>
    <lineage>
        <taxon>Bacteria</taxon>
        <taxon>Bacillati</taxon>
        <taxon>Actinomycetota</taxon>
        <taxon>Actinomycetes</taxon>
        <taxon>Micrococcales</taxon>
        <taxon>Micrococcaceae</taxon>
        <taxon>Arthrobacter</taxon>
    </lineage>
</organism>
<name>A0ABZ2ZTG7_9MICC</name>
<dbReference type="RefSeq" id="WP_342022935.1">
    <property type="nucleotide sequence ID" value="NZ_CP151657.1"/>
</dbReference>
<sequence length="303" mass="32242">MNTPDDVIALAVSNGLQVSAEGATVNEAGLDYRVIMASDETGRRWVLRVPRRTDVSEGMAAEVRILDLVAPVLAAQGVAVPDWQVRTTDLIAYPALPGAPGLTLSETGEVLWHMDPASPDYAARLGRLLACLHSLGEAEAEAAGVEVRSPEQVRQAWRDDVARVSAEFTVAPALSEAVQNWLEDDTCWPQKTVMTHGEIYPAHVLFGEHGTITGVLDWTTARVDDPARDLAAQYGAGGEEMLQATLAAYEQAGGHVHPGLAAQARHLWEASPLGYALYALTTGAEADRATAAAMLHPDIQPGG</sequence>
<dbReference type="InterPro" id="IPR011009">
    <property type="entry name" value="Kinase-like_dom_sf"/>
</dbReference>
<evidence type="ECO:0000259" key="1">
    <source>
        <dbReference type="Pfam" id="PF01636"/>
    </source>
</evidence>
<dbReference type="EMBL" id="CP151657">
    <property type="protein sequence ID" value="WZP15269.1"/>
    <property type="molecule type" value="Genomic_DNA"/>
</dbReference>
<dbReference type="Proteomes" id="UP001448858">
    <property type="component" value="Chromosome"/>
</dbReference>
<feature type="domain" description="Aminoglycoside phosphotransferase" evidence="1">
    <location>
        <begin position="25"/>
        <end position="252"/>
    </location>
</feature>
<evidence type="ECO:0000313" key="2">
    <source>
        <dbReference type="EMBL" id="WZP15269.1"/>
    </source>
</evidence>
<keyword evidence="3" id="KW-1185">Reference proteome</keyword>
<proteinExistence type="predicted"/>
<reference evidence="2 3" key="1">
    <citation type="submission" date="2024-04" db="EMBL/GenBank/DDBJ databases">
        <title>Arthrobacter sp. from Plains bison fecal sample.</title>
        <authorList>
            <person name="Ruzzini A."/>
        </authorList>
    </citation>
    <scope>NUCLEOTIDE SEQUENCE [LARGE SCALE GENOMIC DNA]</scope>
    <source>
        <strain evidence="2 3">EINP1</strain>
    </source>
</reference>
<protein>
    <submittedName>
        <fullName evidence="2">Macrolide 2'-phosphotransferase</fullName>
    </submittedName>
</protein>
<dbReference type="CDD" id="cd05152">
    <property type="entry name" value="MPH2"/>
    <property type="match status" value="1"/>
</dbReference>
<evidence type="ECO:0000313" key="3">
    <source>
        <dbReference type="Proteomes" id="UP001448858"/>
    </source>
</evidence>
<dbReference type="PANTHER" id="PTHR21310">
    <property type="entry name" value="AMINOGLYCOSIDE PHOSPHOTRANSFERASE-RELATED-RELATED"/>
    <property type="match status" value="1"/>
</dbReference>
<dbReference type="SUPFAM" id="SSF56112">
    <property type="entry name" value="Protein kinase-like (PK-like)"/>
    <property type="match status" value="1"/>
</dbReference>
<dbReference type="Pfam" id="PF01636">
    <property type="entry name" value="APH"/>
    <property type="match status" value="1"/>
</dbReference>
<gene>
    <name evidence="2" type="ORF">AAE021_13995</name>
</gene>